<keyword evidence="8" id="KW-0282">Flagellum</keyword>
<dbReference type="PANTHER" id="PTHR30288">
    <property type="entry name" value="FLAGELLAR CAP/ASSEMBLY PROTEIN FLID"/>
    <property type="match status" value="1"/>
</dbReference>
<keyword evidence="9" id="KW-1185">Reference proteome</keyword>
<comment type="similarity">
    <text evidence="1 5">Belongs to the FliD family.</text>
</comment>
<dbReference type="Pfam" id="PF07195">
    <property type="entry name" value="FliD_C"/>
    <property type="match status" value="1"/>
</dbReference>
<dbReference type="InterPro" id="IPR010809">
    <property type="entry name" value="FliD_C"/>
</dbReference>
<organism evidence="8 9">
    <name type="scientific">Persephonella atlantica</name>
    <dbReference type="NCBI Taxonomy" id="2699429"/>
    <lineage>
        <taxon>Bacteria</taxon>
        <taxon>Pseudomonadati</taxon>
        <taxon>Aquificota</taxon>
        <taxon>Aquificia</taxon>
        <taxon>Aquificales</taxon>
        <taxon>Hydrogenothermaceae</taxon>
        <taxon>Persephonella</taxon>
    </lineage>
</organism>
<comment type="caution">
    <text evidence="8">The sequence shown here is derived from an EMBL/GenBank/DDBJ whole genome shotgun (WGS) entry which is preliminary data.</text>
</comment>
<keyword evidence="5" id="KW-0964">Secreted</keyword>
<evidence type="ECO:0000313" key="8">
    <source>
        <dbReference type="EMBL" id="MBK3331860.1"/>
    </source>
</evidence>
<feature type="domain" description="Flagellar hook-associated protein 2 C-terminal" evidence="7">
    <location>
        <begin position="227"/>
        <end position="429"/>
    </location>
</feature>
<evidence type="ECO:0000313" key="9">
    <source>
        <dbReference type="Proteomes" id="UP000772812"/>
    </source>
</evidence>
<feature type="domain" description="Flagellar hook-associated protein 2 N-terminal" evidence="6">
    <location>
        <begin position="13"/>
        <end position="108"/>
    </location>
</feature>
<name>A0ABS1GG11_9AQUI</name>
<accession>A0ABS1GG11</accession>
<evidence type="ECO:0000256" key="5">
    <source>
        <dbReference type="RuleBase" id="RU362066"/>
    </source>
</evidence>
<dbReference type="RefSeq" id="WP_200673261.1">
    <property type="nucleotide sequence ID" value="NZ_JAACYA010000001.1"/>
</dbReference>
<evidence type="ECO:0000259" key="7">
    <source>
        <dbReference type="Pfam" id="PF07195"/>
    </source>
</evidence>
<keyword evidence="8" id="KW-0966">Cell projection</keyword>
<sequence length="451" mass="49274">MAGEFYISGISGTGFDYQAYLAKYQELKMIPVKMLQADQTKLMAKQEAINSIKSKLNAFLDPLTALQGDSIYNTKKAVLSNPDVASVSVTQDALETSYTLQVNQLAQANSFKVGTINTISDINAKITASGSLTINYLKDGVSSSLTIDYQNKSLKEIMDEINQSQDLQASIINVGSSSSPDYQLIVMSKNTGVNNRITGIDDAANPGDDSAGVFSENTSKTYETVSAQDAQIVLNGITFSSSTNSFDNIITGVSITVKDVGTTDLTITQDTGSIKSKLEKIIDGYNQLLQTVQKATGKDAPLAGESSLNSMVSSIFRIISDSLGKYGIIDTASNDAETTKGLLKINSEAFDEFIKNPEAKTVLQNFASSLENYINTYTDNVSRISTNYSNRIRDIDERINRMTVNINKEIESMRMKFARLEVYLSEMQALQLRIQNFAAGLQLNNQQNNNQ</sequence>
<evidence type="ECO:0000256" key="3">
    <source>
        <dbReference type="ARBA" id="ARBA00023054"/>
    </source>
</evidence>
<evidence type="ECO:0000256" key="4">
    <source>
        <dbReference type="ARBA" id="ARBA00023143"/>
    </source>
</evidence>
<reference evidence="8 9" key="1">
    <citation type="journal article" date="2021" name="Syst. Appl. Microbiol.">
        <title>Persephonella atlantica sp. nov.: How to adapt to physico-chemical gradients in high temperature hydrothermal habitats.</title>
        <authorList>
            <person name="Francois D.X."/>
            <person name="Godfroy A."/>
            <person name="Mathien C."/>
            <person name="Aube J."/>
            <person name="Cathalot C."/>
            <person name="Lesongeur F."/>
            <person name="L'Haridon S."/>
            <person name="Philippon X."/>
            <person name="Roussel E.G."/>
        </authorList>
    </citation>
    <scope>NUCLEOTIDE SEQUENCE [LARGE SCALE GENOMIC DNA]</scope>
    <source>
        <strain evidence="8 9">MO1340</strain>
    </source>
</reference>
<dbReference type="InterPro" id="IPR040026">
    <property type="entry name" value="FliD"/>
</dbReference>
<gene>
    <name evidence="8" type="primary">fliD</name>
    <name evidence="8" type="ORF">GWK41_02110</name>
</gene>
<evidence type="ECO:0000256" key="1">
    <source>
        <dbReference type="ARBA" id="ARBA00009764"/>
    </source>
</evidence>
<dbReference type="PANTHER" id="PTHR30288:SF0">
    <property type="entry name" value="FLAGELLAR HOOK-ASSOCIATED PROTEIN 2"/>
    <property type="match status" value="1"/>
</dbReference>
<comment type="subunit">
    <text evidence="2 5">Homopentamer.</text>
</comment>
<keyword evidence="8" id="KW-0969">Cilium</keyword>
<evidence type="ECO:0000259" key="6">
    <source>
        <dbReference type="Pfam" id="PF02465"/>
    </source>
</evidence>
<keyword evidence="4 5" id="KW-0975">Bacterial flagellum</keyword>
<dbReference type="Proteomes" id="UP000772812">
    <property type="component" value="Unassembled WGS sequence"/>
</dbReference>
<comment type="subcellular location">
    <subcellularLocation>
        <location evidence="5">Secreted</location>
    </subcellularLocation>
    <subcellularLocation>
        <location evidence="5">Bacterial flagellum</location>
    </subcellularLocation>
</comment>
<keyword evidence="3" id="KW-0175">Coiled coil</keyword>
<comment type="function">
    <text evidence="5">Required for morphogenesis and for the elongation of the flagellar filament by facilitating polymerization of the flagellin monomers at the tip of growing filament. Forms a capping structure, which prevents flagellin subunits (transported through the central channel of the flagellum) from leaking out without polymerization at the distal end.</text>
</comment>
<dbReference type="Pfam" id="PF02465">
    <property type="entry name" value="FliD_N"/>
    <property type="match status" value="1"/>
</dbReference>
<dbReference type="EMBL" id="JAACYA010000001">
    <property type="protein sequence ID" value="MBK3331860.1"/>
    <property type="molecule type" value="Genomic_DNA"/>
</dbReference>
<proteinExistence type="inferred from homology"/>
<evidence type="ECO:0000256" key="2">
    <source>
        <dbReference type="ARBA" id="ARBA00011255"/>
    </source>
</evidence>
<protein>
    <recommendedName>
        <fullName evidence="5">Flagellar hook-associated protein 2</fullName>
        <shortName evidence="5">HAP2</shortName>
    </recommendedName>
    <alternativeName>
        <fullName evidence="5">Flagellar cap protein</fullName>
    </alternativeName>
</protein>
<dbReference type="InterPro" id="IPR003481">
    <property type="entry name" value="FliD_N"/>
</dbReference>